<dbReference type="AlphaFoldDB" id="A0A8H4RQ69"/>
<gene>
    <name evidence="2" type="ORF">G7Y89_g4483</name>
</gene>
<comment type="caution">
    <text evidence="2">The sequence shown here is derived from an EMBL/GenBank/DDBJ whole genome shotgun (WGS) entry which is preliminary data.</text>
</comment>
<dbReference type="EMBL" id="JAAMPI010000244">
    <property type="protein sequence ID" value="KAF4633638.1"/>
    <property type="molecule type" value="Genomic_DNA"/>
</dbReference>
<feature type="compositionally biased region" description="Polar residues" evidence="1">
    <location>
        <begin position="40"/>
        <end position="57"/>
    </location>
</feature>
<feature type="region of interest" description="Disordered" evidence="1">
    <location>
        <begin position="1"/>
        <end position="87"/>
    </location>
</feature>
<protein>
    <submittedName>
        <fullName evidence="2">Uncharacterized protein</fullName>
    </submittedName>
</protein>
<keyword evidence="3" id="KW-1185">Reference proteome</keyword>
<proteinExistence type="predicted"/>
<feature type="compositionally biased region" description="Basic and acidic residues" evidence="1">
    <location>
        <begin position="61"/>
        <end position="87"/>
    </location>
</feature>
<evidence type="ECO:0000313" key="3">
    <source>
        <dbReference type="Proteomes" id="UP000566819"/>
    </source>
</evidence>
<accession>A0A8H4RQ69</accession>
<name>A0A8H4RQ69_9HELO</name>
<dbReference type="Proteomes" id="UP000566819">
    <property type="component" value="Unassembled WGS sequence"/>
</dbReference>
<feature type="compositionally biased region" description="Polar residues" evidence="1">
    <location>
        <begin position="14"/>
        <end position="31"/>
    </location>
</feature>
<organism evidence="2 3">
    <name type="scientific">Cudoniella acicularis</name>
    <dbReference type="NCBI Taxonomy" id="354080"/>
    <lineage>
        <taxon>Eukaryota</taxon>
        <taxon>Fungi</taxon>
        <taxon>Dikarya</taxon>
        <taxon>Ascomycota</taxon>
        <taxon>Pezizomycotina</taxon>
        <taxon>Leotiomycetes</taxon>
        <taxon>Helotiales</taxon>
        <taxon>Tricladiaceae</taxon>
        <taxon>Cudoniella</taxon>
    </lineage>
</organism>
<sequence length="108" mass="12289">MPFFEALRSRSSNRKQSISNAIPSDAHSQSTHHSKDNTMKSKGSRASTTVSSMQADASGNDDEKSDFQKFLEKAKKDAEREERKKIQEVLDAERRRREANMSPWAGRM</sequence>
<evidence type="ECO:0000313" key="2">
    <source>
        <dbReference type="EMBL" id="KAF4633638.1"/>
    </source>
</evidence>
<evidence type="ECO:0000256" key="1">
    <source>
        <dbReference type="SAM" id="MobiDB-lite"/>
    </source>
</evidence>
<reference evidence="2 3" key="1">
    <citation type="submission" date="2020-03" db="EMBL/GenBank/DDBJ databases">
        <title>Draft Genome Sequence of Cudoniella acicularis.</title>
        <authorList>
            <person name="Buettner E."/>
            <person name="Kellner H."/>
        </authorList>
    </citation>
    <scope>NUCLEOTIDE SEQUENCE [LARGE SCALE GENOMIC DNA]</scope>
    <source>
        <strain evidence="2 3">DSM 108380</strain>
    </source>
</reference>